<dbReference type="GO" id="GO:0005524">
    <property type="term" value="F:ATP binding"/>
    <property type="evidence" value="ECO:0007669"/>
    <property type="project" value="UniProtKB-KW"/>
</dbReference>
<evidence type="ECO:0000259" key="4">
    <source>
        <dbReference type="PROSITE" id="PS50893"/>
    </source>
</evidence>
<dbReference type="PROSITE" id="PS50893">
    <property type="entry name" value="ABC_TRANSPORTER_2"/>
    <property type="match status" value="1"/>
</dbReference>
<keyword evidence="3 5" id="KW-0067">ATP-binding</keyword>
<dbReference type="Pfam" id="PF00005">
    <property type="entry name" value="ABC_tran"/>
    <property type="match status" value="1"/>
</dbReference>
<dbReference type="InterPro" id="IPR017871">
    <property type="entry name" value="ABC_transporter-like_CS"/>
</dbReference>
<dbReference type="SMART" id="SM00382">
    <property type="entry name" value="AAA"/>
    <property type="match status" value="1"/>
</dbReference>
<dbReference type="PANTHER" id="PTHR42781">
    <property type="entry name" value="SPERMIDINE/PUTRESCINE IMPORT ATP-BINDING PROTEIN POTA"/>
    <property type="match status" value="1"/>
</dbReference>
<name>A0A1W1EFQ9_9ZZZZ</name>
<evidence type="ECO:0000313" key="5">
    <source>
        <dbReference type="EMBL" id="SFZ98907.1"/>
    </source>
</evidence>
<evidence type="ECO:0000256" key="2">
    <source>
        <dbReference type="ARBA" id="ARBA00022741"/>
    </source>
</evidence>
<accession>A0A1W1EFQ9</accession>
<dbReference type="InterPro" id="IPR003593">
    <property type="entry name" value="AAA+_ATPase"/>
</dbReference>
<evidence type="ECO:0000256" key="1">
    <source>
        <dbReference type="ARBA" id="ARBA00022448"/>
    </source>
</evidence>
<keyword evidence="1" id="KW-0813">Transport</keyword>
<dbReference type="GO" id="GO:0016887">
    <property type="term" value="F:ATP hydrolysis activity"/>
    <property type="evidence" value="ECO:0007669"/>
    <property type="project" value="InterPro"/>
</dbReference>
<keyword evidence="2" id="KW-0547">Nucleotide-binding</keyword>
<evidence type="ECO:0000256" key="3">
    <source>
        <dbReference type="ARBA" id="ARBA00022840"/>
    </source>
</evidence>
<reference evidence="5" key="1">
    <citation type="submission" date="2016-10" db="EMBL/GenBank/DDBJ databases">
        <authorList>
            <person name="de Groot N.N."/>
        </authorList>
    </citation>
    <scope>NUCLEOTIDE SEQUENCE</scope>
</reference>
<dbReference type="InterPro" id="IPR003439">
    <property type="entry name" value="ABC_transporter-like_ATP-bd"/>
</dbReference>
<dbReference type="InterPro" id="IPR027417">
    <property type="entry name" value="P-loop_NTPase"/>
</dbReference>
<dbReference type="Gene3D" id="3.40.50.300">
    <property type="entry name" value="P-loop containing nucleotide triphosphate hydrolases"/>
    <property type="match status" value="1"/>
</dbReference>
<dbReference type="PROSITE" id="PS00211">
    <property type="entry name" value="ABC_TRANSPORTER_1"/>
    <property type="match status" value="1"/>
</dbReference>
<gene>
    <name evidence="5" type="ORF">MNB_SV-5-311</name>
</gene>
<proteinExistence type="predicted"/>
<feature type="domain" description="ABC transporter" evidence="4">
    <location>
        <begin position="1"/>
        <end position="230"/>
    </location>
</feature>
<dbReference type="AlphaFoldDB" id="A0A1W1EFQ9"/>
<dbReference type="SUPFAM" id="SSF52540">
    <property type="entry name" value="P-loop containing nucleoside triphosphate hydrolases"/>
    <property type="match status" value="1"/>
</dbReference>
<organism evidence="5">
    <name type="scientific">hydrothermal vent metagenome</name>
    <dbReference type="NCBI Taxonomy" id="652676"/>
    <lineage>
        <taxon>unclassified sequences</taxon>
        <taxon>metagenomes</taxon>
        <taxon>ecological metagenomes</taxon>
    </lineage>
</organism>
<dbReference type="EMBL" id="FPKX01000067">
    <property type="protein sequence ID" value="SFZ98907.1"/>
    <property type="molecule type" value="Genomic_DNA"/>
</dbReference>
<dbReference type="PANTHER" id="PTHR42781:SF4">
    <property type="entry name" value="SPERMIDINE_PUTRESCINE IMPORT ATP-BINDING PROTEIN POTA"/>
    <property type="match status" value="1"/>
</dbReference>
<sequence>MSYLSIKNLSGTKEEFSLKNINLDIDKGEYFVLLGQSGSGKTQLLEAIAGLNPSSGTIYYRNNEISNKNPEHRDIGFVYQDFALFPNFNVEENITFSAKYKKLKDADKLFADIVNFLELKDLLHRQITDLSGGEKQRVAIARALYSQPKILLLDEPLSAIDPTFRNTIMKNLKEIHRRYDLTTIHVTHNFREASYLADKIAIIMDGKIEQVGRSSEVLNSPENIYVAKFLGFKNIFPTTLIGGDDDEKYFSVDPNNIQVLKDKTAVCDYVFEGSLSECMGITDHFKLFVNVRENQFFIKVLKREYENCTIDLNENIKIGFNKKDVIYI</sequence>
<protein>
    <submittedName>
        <fullName evidence="5">Molybdenum transport ATP-binding protein ModC (TC 3.A.1.8.1)</fullName>
    </submittedName>
</protein>
<dbReference type="InterPro" id="IPR050093">
    <property type="entry name" value="ABC_SmlMolc_Importer"/>
</dbReference>